<feature type="transmembrane region" description="Helical" evidence="1">
    <location>
        <begin position="35"/>
        <end position="54"/>
    </location>
</feature>
<keyword evidence="1" id="KW-1133">Transmembrane helix</keyword>
<evidence type="ECO:0000313" key="2">
    <source>
        <dbReference type="EMBL" id="GGG31865.1"/>
    </source>
</evidence>
<feature type="transmembrane region" description="Helical" evidence="1">
    <location>
        <begin position="66"/>
        <end position="85"/>
    </location>
</feature>
<organism evidence="2 3">
    <name type="scientific">Christiangramia forsetii</name>
    <dbReference type="NCBI Taxonomy" id="411153"/>
    <lineage>
        <taxon>Bacteria</taxon>
        <taxon>Pseudomonadati</taxon>
        <taxon>Bacteroidota</taxon>
        <taxon>Flavobacteriia</taxon>
        <taxon>Flavobacteriales</taxon>
        <taxon>Flavobacteriaceae</taxon>
        <taxon>Christiangramia</taxon>
    </lineage>
</organism>
<evidence type="ECO:0000313" key="3">
    <source>
        <dbReference type="Proteomes" id="UP000605733"/>
    </source>
</evidence>
<name>A0ABQ1WJZ0_9FLAO</name>
<keyword evidence="1" id="KW-0812">Transmembrane</keyword>
<reference evidence="3" key="1">
    <citation type="journal article" date="2019" name="Int. J. Syst. Evol. Microbiol.">
        <title>The Global Catalogue of Microorganisms (GCM) 10K type strain sequencing project: providing services to taxonomists for standard genome sequencing and annotation.</title>
        <authorList>
            <consortium name="The Broad Institute Genomics Platform"/>
            <consortium name="The Broad Institute Genome Sequencing Center for Infectious Disease"/>
            <person name="Wu L."/>
            <person name="Ma J."/>
        </authorList>
    </citation>
    <scope>NUCLEOTIDE SEQUENCE [LARGE SCALE GENOMIC DNA]</scope>
    <source>
        <strain evidence="3">CGMCC 1.15422</strain>
    </source>
</reference>
<accession>A0ABQ1WJZ0</accession>
<keyword evidence="1" id="KW-0472">Membrane</keyword>
<gene>
    <name evidence="2" type="ORF">GCM10011532_14160</name>
</gene>
<sequence length="111" mass="12776">MSVQAQSRTIDQLNLGFDCAQPDIYRSIKYLNMKLFMKILGIAILIAIGVGFYFRLHDDFLTGDRIIGIAVLVSAFILMPIFLVVRWRGKKLKDYTLSEENMKKMRENGID</sequence>
<dbReference type="Proteomes" id="UP000605733">
    <property type="component" value="Unassembled WGS sequence"/>
</dbReference>
<protein>
    <submittedName>
        <fullName evidence="2">Uncharacterized protein</fullName>
    </submittedName>
</protein>
<evidence type="ECO:0000256" key="1">
    <source>
        <dbReference type="SAM" id="Phobius"/>
    </source>
</evidence>
<dbReference type="EMBL" id="BMIX01000002">
    <property type="protein sequence ID" value="GGG31865.1"/>
    <property type="molecule type" value="Genomic_DNA"/>
</dbReference>
<proteinExistence type="predicted"/>
<comment type="caution">
    <text evidence="2">The sequence shown here is derived from an EMBL/GenBank/DDBJ whole genome shotgun (WGS) entry which is preliminary data.</text>
</comment>
<keyword evidence="3" id="KW-1185">Reference proteome</keyword>